<dbReference type="Gene3D" id="4.10.280.10">
    <property type="entry name" value="Helix-loop-helix DNA-binding domain"/>
    <property type="match status" value="1"/>
</dbReference>
<feature type="compositionally biased region" description="Low complexity" evidence="2">
    <location>
        <begin position="163"/>
        <end position="178"/>
    </location>
</feature>
<reference evidence="4 5" key="1">
    <citation type="submission" date="2016-03" db="EMBL/GenBank/DDBJ databases">
        <title>Comparative genomics of Pseudogymnoascus destructans, the fungus causing white-nose syndrome of bats.</title>
        <authorList>
            <person name="Palmer J.M."/>
            <person name="Drees K.P."/>
            <person name="Foster J.T."/>
            <person name="Lindner D.L."/>
        </authorList>
    </citation>
    <scope>NUCLEOTIDE SEQUENCE [LARGE SCALE GENOMIC DNA]</scope>
    <source>
        <strain evidence="4 5">UAMH 10579</strain>
    </source>
</reference>
<feature type="coiled-coil region" evidence="1">
    <location>
        <begin position="351"/>
        <end position="441"/>
    </location>
</feature>
<feature type="domain" description="BHLH" evidence="3">
    <location>
        <begin position="345"/>
        <end position="396"/>
    </location>
</feature>
<feature type="compositionally biased region" description="Polar residues" evidence="2">
    <location>
        <begin position="267"/>
        <end position="280"/>
    </location>
</feature>
<dbReference type="PROSITE" id="PS50888">
    <property type="entry name" value="BHLH"/>
    <property type="match status" value="1"/>
</dbReference>
<evidence type="ECO:0000256" key="1">
    <source>
        <dbReference type="SAM" id="Coils"/>
    </source>
</evidence>
<gene>
    <name evidence="4" type="ORF">VE01_07337</name>
</gene>
<dbReference type="PANTHER" id="PTHR22934">
    <property type="entry name" value="PROTEIN ESC1/WETA-RELATED"/>
    <property type="match status" value="1"/>
</dbReference>
<feature type="region of interest" description="Disordered" evidence="2">
    <location>
        <begin position="453"/>
        <end position="536"/>
    </location>
</feature>
<dbReference type="RefSeq" id="XP_018128795.1">
    <property type="nucleotide sequence ID" value="XM_018276772.2"/>
</dbReference>
<feature type="compositionally biased region" description="Polar residues" evidence="2">
    <location>
        <begin position="35"/>
        <end position="78"/>
    </location>
</feature>
<dbReference type="SMART" id="SM00353">
    <property type="entry name" value="HLH"/>
    <property type="match status" value="1"/>
</dbReference>
<dbReference type="EMBL" id="KV460238">
    <property type="protein sequence ID" value="OBT95062.1"/>
    <property type="molecule type" value="Genomic_DNA"/>
</dbReference>
<feature type="region of interest" description="Disordered" evidence="2">
    <location>
        <begin position="28"/>
        <end position="203"/>
    </location>
</feature>
<sequence>MNDITPTVLQPTPVATIVDVLNPTKEQRDSAYYSGASTNGDGSKHNSIAAPQNTGSITPSPSNGYQSSTADMTPSPIATTGHAPQPLASPVSGGMSITSMVTSPTTPSSMDESMLAKLNPAYNAPGQRVSTTSVADSRRESVDGRINSGFEGMRLQGNSPYASNNQSTTSIQSSLQQQRNPGLSVSNSDRLSAPRFPNAYQPNSQRYNVRTAPTITGPAASAVANAAEPTKGQPWAFPDDTDRRISMNPSEIESHATSYLESRRSSIAESMASSQYTTESRLPHGQRRLEDGYPQTEFPQMNRGSSEFHGAAHHHHSLQHRQVGDIRDEEGGSPGSTQPYSRTPELRKSHKLAERKRRNEMKELYDELREMLPSERGNKTSKWEILSKSIAQHKAQEDRCQNLEQHYRQMQSDNARKESELQRSRDEVAELRAEVRTMRHEFSLMRGDMAQPHAVPVSQAPPPVDNYSNDPYRGHPRQEARPEVGLPPLRSLNTPIPAPFPQQQQQQQPGDSMTGVQYHQERPATNGYAPPYQPRV</sequence>
<dbReference type="Pfam" id="PF00010">
    <property type="entry name" value="HLH"/>
    <property type="match status" value="1"/>
</dbReference>
<feature type="region of interest" description="Disordered" evidence="2">
    <location>
        <begin position="263"/>
        <end position="351"/>
    </location>
</feature>
<accession>A0A1B8GGV3</accession>
<dbReference type="InterPro" id="IPR036638">
    <property type="entry name" value="HLH_DNA-bd_sf"/>
</dbReference>
<dbReference type="SUPFAM" id="SSF47459">
    <property type="entry name" value="HLH, helix-loop-helix DNA-binding domain"/>
    <property type="match status" value="1"/>
</dbReference>
<dbReference type="InterPro" id="IPR011598">
    <property type="entry name" value="bHLH_dom"/>
</dbReference>
<evidence type="ECO:0000313" key="4">
    <source>
        <dbReference type="EMBL" id="OBT95062.1"/>
    </source>
</evidence>
<dbReference type="Proteomes" id="UP000091956">
    <property type="component" value="Unassembled WGS sequence"/>
</dbReference>
<feature type="compositionally biased region" description="Polar residues" evidence="2">
    <location>
        <begin position="179"/>
        <end position="190"/>
    </location>
</feature>
<reference evidence="5" key="2">
    <citation type="journal article" date="2018" name="Nat. Commun.">
        <title>Extreme sensitivity to ultraviolet light in the fungal pathogen causing white-nose syndrome of bats.</title>
        <authorList>
            <person name="Palmer J.M."/>
            <person name="Drees K.P."/>
            <person name="Foster J.T."/>
            <person name="Lindner D.L."/>
        </authorList>
    </citation>
    <scope>NUCLEOTIDE SEQUENCE [LARGE SCALE GENOMIC DNA]</scope>
    <source>
        <strain evidence="5">UAMH 10579</strain>
    </source>
</reference>
<evidence type="ECO:0000256" key="2">
    <source>
        <dbReference type="SAM" id="MobiDB-lite"/>
    </source>
</evidence>
<name>A0A1B8GGV3_9PEZI</name>
<keyword evidence="1" id="KW-0175">Coiled coil</keyword>
<dbReference type="GeneID" id="28840723"/>
<protein>
    <recommendedName>
        <fullName evidence="3">BHLH domain-containing protein</fullName>
    </recommendedName>
</protein>
<dbReference type="AlphaFoldDB" id="A0A1B8GGV3"/>
<proteinExistence type="predicted"/>
<evidence type="ECO:0000313" key="5">
    <source>
        <dbReference type="Proteomes" id="UP000091956"/>
    </source>
</evidence>
<keyword evidence="5" id="KW-1185">Reference proteome</keyword>
<dbReference type="STRING" id="342668.A0A1B8GGV3"/>
<feature type="compositionally biased region" description="Low complexity" evidence="2">
    <location>
        <begin position="95"/>
        <end position="110"/>
    </location>
</feature>
<dbReference type="InterPro" id="IPR040112">
    <property type="entry name" value="WetA"/>
</dbReference>
<evidence type="ECO:0000259" key="3">
    <source>
        <dbReference type="PROSITE" id="PS50888"/>
    </source>
</evidence>
<feature type="compositionally biased region" description="Basic and acidic residues" evidence="2">
    <location>
        <begin position="472"/>
        <end position="482"/>
    </location>
</feature>
<dbReference type="OrthoDB" id="8964853at2759"/>
<dbReference type="GO" id="GO:0046983">
    <property type="term" value="F:protein dimerization activity"/>
    <property type="evidence" value="ECO:0007669"/>
    <property type="project" value="InterPro"/>
</dbReference>
<dbReference type="PANTHER" id="PTHR22934:SF23">
    <property type="entry name" value="ZF-C3H1 DOMAIN-CONTAINING PROTEIN"/>
    <property type="match status" value="1"/>
</dbReference>
<organism evidence="4 5">
    <name type="scientific">Pseudogymnoascus verrucosus</name>
    <dbReference type="NCBI Taxonomy" id="342668"/>
    <lineage>
        <taxon>Eukaryota</taxon>
        <taxon>Fungi</taxon>
        <taxon>Dikarya</taxon>
        <taxon>Ascomycota</taxon>
        <taxon>Pezizomycotina</taxon>
        <taxon>Leotiomycetes</taxon>
        <taxon>Thelebolales</taxon>
        <taxon>Thelebolaceae</taxon>
        <taxon>Pseudogymnoascus</taxon>
    </lineage>
</organism>